<accession>A0A177CRJ1</accession>
<dbReference type="InParanoid" id="A0A177CRJ1"/>
<name>A0A177CRJ1_9PLEO</name>
<dbReference type="EMBL" id="KV441549">
    <property type="protein sequence ID" value="OAG09397.1"/>
    <property type="molecule type" value="Genomic_DNA"/>
</dbReference>
<evidence type="ECO:0000313" key="2">
    <source>
        <dbReference type="EMBL" id="OAG09397.1"/>
    </source>
</evidence>
<reference evidence="2 3" key="1">
    <citation type="submission" date="2016-05" db="EMBL/GenBank/DDBJ databases">
        <title>Comparative analysis of secretome profiles of manganese(II)-oxidizing ascomycete fungi.</title>
        <authorList>
            <consortium name="DOE Joint Genome Institute"/>
            <person name="Zeiner C.A."/>
            <person name="Purvine S.O."/>
            <person name="Zink E.M."/>
            <person name="Wu S."/>
            <person name="Pasa-Tolic L."/>
            <person name="Chaput D.L."/>
            <person name="Haridas S."/>
            <person name="Grigoriev I.V."/>
            <person name="Santelli C.M."/>
            <person name="Hansel C.M."/>
        </authorList>
    </citation>
    <scope>NUCLEOTIDE SEQUENCE [LARGE SCALE GENOMIC DNA]</scope>
    <source>
        <strain evidence="2 3">AP3s5-JAC2a</strain>
    </source>
</reference>
<evidence type="ECO:0000313" key="3">
    <source>
        <dbReference type="Proteomes" id="UP000077069"/>
    </source>
</evidence>
<keyword evidence="3" id="KW-1185">Reference proteome</keyword>
<evidence type="ECO:0000256" key="1">
    <source>
        <dbReference type="SAM" id="SignalP"/>
    </source>
</evidence>
<feature type="chain" id="PRO_5008058505" description="Secreted protein" evidence="1">
    <location>
        <begin position="21"/>
        <end position="107"/>
    </location>
</feature>
<dbReference type="RefSeq" id="XP_018039762.1">
    <property type="nucleotide sequence ID" value="XM_018186259.1"/>
</dbReference>
<feature type="signal peptide" evidence="1">
    <location>
        <begin position="1"/>
        <end position="20"/>
    </location>
</feature>
<proteinExistence type="predicted"/>
<protein>
    <recommendedName>
        <fullName evidence="4">Secreted protein</fullName>
    </recommendedName>
</protein>
<dbReference type="GeneID" id="28769745"/>
<keyword evidence="1" id="KW-0732">Signal</keyword>
<gene>
    <name evidence="2" type="ORF">CC84DRAFT_436142</name>
</gene>
<sequence>MWILRRRWSGVGRRRIIRFVAFCTLCFRRELKMWYADWGTGNLQRGVRLSQLHRPDQCDLPDGVSDAGIWIYRCRVLEEGVRGQGKHDVGADGESRDRELLHFTRSV</sequence>
<dbReference type="AlphaFoldDB" id="A0A177CRJ1"/>
<dbReference type="Proteomes" id="UP000077069">
    <property type="component" value="Unassembled WGS sequence"/>
</dbReference>
<evidence type="ECO:0008006" key="4">
    <source>
        <dbReference type="Google" id="ProtNLM"/>
    </source>
</evidence>
<organism evidence="2 3">
    <name type="scientific">Paraphaeosphaeria sporulosa</name>
    <dbReference type="NCBI Taxonomy" id="1460663"/>
    <lineage>
        <taxon>Eukaryota</taxon>
        <taxon>Fungi</taxon>
        <taxon>Dikarya</taxon>
        <taxon>Ascomycota</taxon>
        <taxon>Pezizomycotina</taxon>
        <taxon>Dothideomycetes</taxon>
        <taxon>Pleosporomycetidae</taxon>
        <taxon>Pleosporales</taxon>
        <taxon>Massarineae</taxon>
        <taxon>Didymosphaeriaceae</taxon>
        <taxon>Paraphaeosphaeria</taxon>
    </lineage>
</organism>